<sequence>MKKSITYIIPLIFALCIFVSCEKDNYDAPEATIQGKILDHNGNLLQTEQGNGNMRIKMEELSWAGDNESIAITPQYLNMRQDGTYINTKWFAGEYRMTPVEGAFYPYKTEGKNVQVKGISTQDFTVIPYLDIEWVKEPVLTSDNFIEASVRFKRNAKEGVNMPNLNNAILCVATTQYCGNNNKDGQLFNGTKKITNDQEGTVIDFKTSMAVKYTNTTYWVRIGICCDDTYKKYNYTDIKTVKVP</sequence>
<dbReference type="OrthoDB" id="642123at2"/>
<dbReference type="Proteomes" id="UP000004913">
    <property type="component" value="Unassembled WGS sequence"/>
</dbReference>
<dbReference type="InterPro" id="IPR024278">
    <property type="entry name" value="DUF3823_N"/>
</dbReference>
<dbReference type="HOGENOM" id="CLU_089648_0_0_10"/>
<dbReference type="eggNOG" id="ENOG502ZCDH">
    <property type="taxonomic scope" value="Bacteria"/>
</dbReference>
<dbReference type="EMBL" id="ADLV01000029">
    <property type="protein sequence ID" value="EGK01300.1"/>
    <property type="molecule type" value="Genomic_DNA"/>
</dbReference>
<evidence type="ECO:0000313" key="2">
    <source>
        <dbReference type="EMBL" id="EGK01300.1"/>
    </source>
</evidence>
<comment type="caution">
    <text evidence="2">The sequence shown here is derived from an EMBL/GenBank/DDBJ whole genome shotgun (WGS) entry which is preliminary data.</text>
</comment>
<proteinExistence type="predicted"/>
<feature type="domain" description="DUF3823" evidence="1">
    <location>
        <begin position="32"/>
        <end position="126"/>
    </location>
</feature>
<organism evidence="2 3">
    <name type="scientific">Dysgonomonas gadei ATCC BAA-286</name>
    <dbReference type="NCBI Taxonomy" id="742766"/>
    <lineage>
        <taxon>Bacteria</taxon>
        <taxon>Pseudomonadati</taxon>
        <taxon>Bacteroidota</taxon>
        <taxon>Bacteroidia</taxon>
        <taxon>Bacteroidales</taxon>
        <taxon>Dysgonomonadaceae</taxon>
        <taxon>Dysgonomonas</taxon>
    </lineage>
</organism>
<dbReference type="AlphaFoldDB" id="F5IZH5"/>
<dbReference type="Gene3D" id="2.60.40.1120">
    <property type="entry name" value="Carboxypeptidase-like, regulatory domain"/>
    <property type="match status" value="1"/>
</dbReference>
<dbReference type="STRING" id="742766.HMPREF9455_02492"/>
<dbReference type="Pfam" id="PF12866">
    <property type="entry name" value="DUF3823"/>
    <property type="match status" value="1"/>
</dbReference>
<name>F5IZH5_9BACT</name>
<dbReference type="Gene3D" id="2.60.40.2060">
    <property type="match status" value="1"/>
</dbReference>
<evidence type="ECO:0000313" key="3">
    <source>
        <dbReference type="Proteomes" id="UP000004913"/>
    </source>
</evidence>
<protein>
    <recommendedName>
        <fullName evidence="1">DUF3823 domain-containing protein</fullName>
    </recommendedName>
</protein>
<keyword evidence="3" id="KW-1185">Reference proteome</keyword>
<reference evidence="2 3" key="1">
    <citation type="submission" date="2011-04" db="EMBL/GenBank/DDBJ databases">
        <title>The Genome Sequence of Dysgonomonas gadei ATCC BAA-286.</title>
        <authorList>
            <consortium name="The Broad Institute Genome Sequencing Platform"/>
            <person name="Earl A."/>
            <person name="Ward D."/>
            <person name="Feldgarden M."/>
            <person name="Gevers D."/>
            <person name="Pudlo N."/>
            <person name="Martens E."/>
            <person name="Allen-Vercoe E."/>
            <person name="Young S.K."/>
            <person name="Zeng Q."/>
            <person name="Gargeya S."/>
            <person name="Fitzgerald M."/>
            <person name="Haas B."/>
            <person name="Abouelleil A."/>
            <person name="Alvarado L."/>
            <person name="Arachchi H.M."/>
            <person name="Berlin A."/>
            <person name="Brown A."/>
            <person name="Chapman S.B."/>
            <person name="Chen Z."/>
            <person name="Dunbar C."/>
            <person name="Freedman E."/>
            <person name="Gearin G."/>
            <person name="Gellesch M."/>
            <person name="Goldberg J."/>
            <person name="Griggs A."/>
            <person name="Gujja S."/>
            <person name="Heiman D."/>
            <person name="Howarth C."/>
            <person name="Larson L."/>
            <person name="Lui A."/>
            <person name="MacDonald P.J.P."/>
            <person name="Mehta T."/>
            <person name="Montmayeur A."/>
            <person name="Murphy C."/>
            <person name="Neiman D."/>
            <person name="Pearson M."/>
            <person name="Priest M."/>
            <person name="Roberts A."/>
            <person name="Saif S."/>
            <person name="Shea T."/>
            <person name="Shenoy N."/>
            <person name="Sisk P."/>
            <person name="Stolte C."/>
            <person name="Sykes S."/>
            <person name="Yandava C."/>
            <person name="Wortman J."/>
            <person name="Nusbaum C."/>
            <person name="Birren B."/>
        </authorList>
    </citation>
    <scope>NUCLEOTIDE SEQUENCE [LARGE SCALE GENOMIC DNA]</scope>
    <source>
        <strain evidence="2 3">ATCC BAA-286</strain>
    </source>
</reference>
<dbReference type="RefSeq" id="WP_006800023.1">
    <property type="nucleotide sequence ID" value="NZ_GL891984.1"/>
</dbReference>
<accession>F5IZH5</accession>
<evidence type="ECO:0000259" key="1">
    <source>
        <dbReference type="Pfam" id="PF12866"/>
    </source>
</evidence>
<gene>
    <name evidence="2" type="ORF">HMPREF9455_02492</name>
</gene>
<dbReference type="PROSITE" id="PS51257">
    <property type="entry name" value="PROKAR_LIPOPROTEIN"/>
    <property type="match status" value="1"/>
</dbReference>